<keyword evidence="1" id="KW-0812">Transmembrane</keyword>
<sequence>MTLKDVDWRTVATLVVLDLVTYVAVYWVVVPPIHEAVLFGLPAPTQLAVALTLSTVRLVLVGCFAARSLRARRGLARRRDAVPSMVAGVVVATVVQVVAGCLSAALTGAPLAPMAVVVAVAQWLAFPLVGLLFVAPGEADRLHRGARKALNWRVGAG</sequence>
<dbReference type="EMBL" id="SGWX01000001">
    <property type="protein sequence ID" value="RZS63093.1"/>
    <property type="molecule type" value="Genomic_DNA"/>
</dbReference>
<dbReference type="Proteomes" id="UP000293852">
    <property type="component" value="Unassembled WGS sequence"/>
</dbReference>
<dbReference type="RefSeq" id="WP_130416501.1">
    <property type="nucleotide sequence ID" value="NZ_SGWX01000001.1"/>
</dbReference>
<feature type="transmembrane region" description="Helical" evidence="1">
    <location>
        <begin position="49"/>
        <end position="69"/>
    </location>
</feature>
<keyword evidence="3" id="KW-1185">Reference proteome</keyword>
<keyword evidence="1" id="KW-1133">Transmembrane helix</keyword>
<feature type="transmembrane region" description="Helical" evidence="1">
    <location>
        <begin position="12"/>
        <end position="29"/>
    </location>
</feature>
<gene>
    <name evidence="2" type="ORF">EV386_3451</name>
</gene>
<feature type="transmembrane region" description="Helical" evidence="1">
    <location>
        <begin position="111"/>
        <end position="134"/>
    </location>
</feature>
<comment type="caution">
    <text evidence="2">The sequence shown here is derived from an EMBL/GenBank/DDBJ whole genome shotgun (WGS) entry which is preliminary data.</text>
</comment>
<reference evidence="2 3" key="1">
    <citation type="submission" date="2019-02" db="EMBL/GenBank/DDBJ databases">
        <title>Sequencing the genomes of 1000 actinobacteria strains.</title>
        <authorList>
            <person name="Klenk H.-P."/>
        </authorList>
    </citation>
    <scope>NUCLEOTIDE SEQUENCE [LARGE SCALE GENOMIC DNA]</scope>
    <source>
        <strain evidence="2 3">DSM 16932</strain>
    </source>
</reference>
<accession>A0A4Q7M7K6</accession>
<proteinExistence type="predicted"/>
<protein>
    <submittedName>
        <fullName evidence="2">Uncharacterized protein</fullName>
    </submittedName>
</protein>
<keyword evidence="1" id="KW-0472">Membrane</keyword>
<evidence type="ECO:0000256" key="1">
    <source>
        <dbReference type="SAM" id="Phobius"/>
    </source>
</evidence>
<feature type="transmembrane region" description="Helical" evidence="1">
    <location>
        <begin position="81"/>
        <end position="105"/>
    </location>
</feature>
<organism evidence="2 3">
    <name type="scientific">Xylanimonas ulmi</name>
    <dbReference type="NCBI Taxonomy" id="228973"/>
    <lineage>
        <taxon>Bacteria</taxon>
        <taxon>Bacillati</taxon>
        <taxon>Actinomycetota</taxon>
        <taxon>Actinomycetes</taxon>
        <taxon>Micrococcales</taxon>
        <taxon>Promicromonosporaceae</taxon>
        <taxon>Xylanimonas</taxon>
    </lineage>
</organism>
<name>A0A4Q7M7K6_9MICO</name>
<evidence type="ECO:0000313" key="3">
    <source>
        <dbReference type="Proteomes" id="UP000293852"/>
    </source>
</evidence>
<evidence type="ECO:0000313" key="2">
    <source>
        <dbReference type="EMBL" id="RZS63093.1"/>
    </source>
</evidence>
<dbReference type="AlphaFoldDB" id="A0A4Q7M7K6"/>